<dbReference type="InterPro" id="IPR041577">
    <property type="entry name" value="RT_RNaseH_2"/>
</dbReference>
<keyword evidence="4" id="KW-0695">RNA-directed DNA polymerase</keyword>
<dbReference type="InterPro" id="IPR043128">
    <property type="entry name" value="Rev_trsase/Diguanyl_cyclase"/>
</dbReference>
<dbReference type="PANTHER" id="PTHR37984">
    <property type="entry name" value="PROTEIN CBG26694"/>
    <property type="match status" value="1"/>
</dbReference>
<evidence type="ECO:0000259" key="3">
    <source>
        <dbReference type="Pfam" id="PF17919"/>
    </source>
</evidence>
<dbReference type="PANTHER" id="PTHR37984:SF5">
    <property type="entry name" value="PROTEIN NYNRIN-LIKE"/>
    <property type="match status" value="1"/>
</dbReference>
<sequence>MVVTATKDVKIRISTDFTQLTKSVKREAYQLPSVEETLGKIQDRKVFSKLDGSSGFYQLQLTKESFEYTTFITSFGRFAYQRCRFGISSGPEIFQRTLQNIIHNSQVKGVVVHADDIVKDAPFVWGQSQQKSFNDIKILLTTVPTLAAYNVQYPTRISTDSSSYGGVGGVLEQLQPDSSWRLISYCSKSLSIAEQKYAQIEKEALAIAYTCKRFNQ</sequence>
<dbReference type="Pfam" id="PF00078">
    <property type="entry name" value="RVT_1"/>
    <property type="match status" value="1"/>
</dbReference>
<dbReference type="AlphaFoldDB" id="A0AAW1LRT8"/>
<dbReference type="SUPFAM" id="SSF56672">
    <property type="entry name" value="DNA/RNA polymerases"/>
    <property type="match status" value="1"/>
</dbReference>
<dbReference type="InterPro" id="IPR000477">
    <property type="entry name" value="RT_dom"/>
</dbReference>
<dbReference type="Gene3D" id="3.30.70.270">
    <property type="match status" value="1"/>
</dbReference>
<gene>
    <name evidence="4" type="ORF">QE152_g10389</name>
</gene>
<evidence type="ECO:0000313" key="4">
    <source>
        <dbReference type="EMBL" id="KAK9737883.1"/>
    </source>
</evidence>
<evidence type="ECO:0000313" key="5">
    <source>
        <dbReference type="Proteomes" id="UP001458880"/>
    </source>
</evidence>
<keyword evidence="1" id="KW-0511">Multifunctional enzyme</keyword>
<dbReference type="Proteomes" id="UP001458880">
    <property type="component" value="Unassembled WGS sequence"/>
</dbReference>
<protein>
    <submittedName>
        <fullName evidence="4">RNase H-like domain found in reverse transcriptase</fullName>
    </submittedName>
</protein>
<keyword evidence="5" id="KW-1185">Reference proteome</keyword>
<evidence type="ECO:0000259" key="2">
    <source>
        <dbReference type="Pfam" id="PF00078"/>
    </source>
</evidence>
<dbReference type="EMBL" id="JASPKY010000094">
    <property type="protein sequence ID" value="KAK9737883.1"/>
    <property type="molecule type" value="Genomic_DNA"/>
</dbReference>
<feature type="domain" description="Reverse transcriptase" evidence="2">
    <location>
        <begin position="15"/>
        <end position="118"/>
    </location>
</feature>
<comment type="caution">
    <text evidence="4">The sequence shown here is derived from an EMBL/GenBank/DDBJ whole genome shotgun (WGS) entry which is preliminary data.</text>
</comment>
<proteinExistence type="predicted"/>
<dbReference type="InterPro" id="IPR043502">
    <property type="entry name" value="DNA/RNA_pol_sf"/>
</dbReference>
<keyword evidence="4" id="KW-0548">Nucleotidyltransferase</keyword>
<accession>A0AAW1LRT8</accession>
<dbReference type="InterPro" id="IPR050951">
    <property type="entry name" value="Retrovirus_Pol_polyprotein"/>
</dbReference>
<feature type="domain" description="Reverse transcriptase/retrotransposon-derived protein RNase H-like" evidence="3">
    <location>
        <begin position="125"/>
        <end position="215"/>
    </location>
</feature>
<reference evidence="4 5" key="1">
    <citation type="journal article" date="2024" name="BMC Genomics">
        <title>De novo assembly and annotation of Popillia japonica's genome with initial clues to its potential as an invasive pest.</title>
        <authorList>
            <person name="Cucini C."/>
            <person name="Boschi S."/>
            <person name="Funari R."/>
            <person name="Cardaioli E."/>
            <person name="Iannotti N."/>
            <person name="Marturano G."/>
            <person name="Paoli F."/>
            <person name="Bruttini M."/>
            <person name="Carapelli A."/>
            <person name="Frati F."/>
            <person name="Nardi F."/>
        </authorList>
    </citation>
    <scope>NUCLEOTIDE SEQUENCE [LARGE SCALE GENOMIC DNA]</scope>
    <source>
        <strain evidence="4">DMR45628</strain>
    </source>
</reference>
<name>A0AAW1LRT8_POPJA</name>
<dbReference type="Pfam" id="PF17919">
    <property type="entry name" value="RT_RNaseH_2"/>
    <property type="match status" value="1"/>
</dbReference>
<organism evidence="4 5">
    <name type="scientific">Popillia japonica</name>
    <name type="common">Japanese beetle</name>
    <dbReference type="NCBI Taxonomy" id="7064"/>
    <lineage>
        <taxon>Eukaryota</taxon>
        <taxon>Metazoa</taxon>
        <taxon>Ecdysozoa</taxon>
        <taxon>Arthropoda</taxon>
        <taxon>Hexapoda</taxon>
        <taxon>Insecta</taxon>
        <taxon>Pterygota</taxon>
        <taxon>Neoptera</taxon>
        <taxon>Endopterygota</taxon>
        <taxon>Coleoptera</taxon>
        <taxon>Polyphaga</taxon>
        <taxon>Scarabaeiformia</taxon>
        <taxon>Scarabaeidae</taxon>
        <taxon>Rutelinae</taxon>
        <taxon>Popillia</taxon>
    </lineage>
</organism>
<dbReference type="CDD" id="cd01647">
    <property type="entry name" value="RT_LTR"/>
    <property type="match status" value="1"/>
</dbReference>
<dbReference type="GO" id="GO:0003964">
    <property type="term" value="F:RNA-directed DNA polymerase activity"/>
    <property type="evidence" value="ECO:0007669"/>
    <property type="project" value="UniProtKB-KW"/>
</dbReference>
<evidence type="ECO:0000256" key="1">
    <source>
        <dbReference type="ARBA" id="ARBA00023268"/>
    </source>
</evidence>
<keyword evidence="4" id="KW-0808">Transferase</keyword>